<dbReference type="InterPro" id="IPR014255">
    <property type="entry name" value="Spore_coat_CotS"/>
</dbReference>
<dbReference type="OrthoDB" id="9771902at2"/>
<dbReference type="Gene3D" id="3.30.200.20">
    <property type="entry name" value="Phosphorylase Kinase, domain 1"/>
    <property type="match status" value="1"/>
</dbReference>
<dbReference type="PANTHER" id="PTHR39179">
    <property type="entry name" value="SPORE COAT PROTEIN I"/>
    <property type="match status" value="1"/>
</dbReference>
<dbReference type="KEGG" id="crs:FQB35_00235"/>
<dbReference type="InterPro" id="IPR047175">
    <property type="entry name" value="CotS-like"/>
</dbReference>
<evidence type="ECO:0000313" key="2">
    <source>
        <dbReference type="EMBL" id="QEK10923.1"/>
    </source>
</evidence>
<accession>A0A5C0S8R7</accession>
<dbReference type="InterPro" id="IPR002575">
    <property type="entry name" value="Aminoglycoside_PTrfase"/>
</dbReference>
<dbReference type="GO" id="GO:0042601">
    <property type="term" value="C:endospore-forming forespore"/>
    <property type="evidence" value="ECO:0007669"/>
    <property type="project" value="TreeGrafter"/>
</dbReference>
<dbReference type="EMBL" id="CP042243">
    <property type="protein sequence ID" value="QEK10923.1"/>
    <property type="molecule type" value="Genomic_DNA"/>
</dbReference>
<proteinExistence type="predicted"/>
<dbReference type="Pfam" id="PF01636">
    <property type="entry name" value="APH"/>
    <property type="match status" value="1"/>
</dbReference>
<dbReference type="PANTHER" id="PTHR39179:SF1">
    <property type="entry name" value="SPORE COAT PROTEIN I"/>
    <property type="match status" value="1"/>
</dbReference>
<evidence type="ECO:0000313" key="3">
    <source>
        <dbReference type="Proteomes" id="UP000324646"/>
    </source>
</evidence>
<organism evidence="2 3">
    <name type="scientific">Crassaminicella thermophila</name>
    <dbReference type="NCBI Taxonomy" id="2599308"/>
    <lineage>
        <taxon>Bacteria</taxon>
        <taxon>Bacillati</taxon>
        <taxon>Bacillota</taxon>
        <taxon>Clostridia</taxon>
        <taxon>Eubacteriales</taxon>
        <taxon>Clostridiaceae</taxon>
        <taxon>Crassaminicella</taxon>
    </lineage>
</organism>
<dbReference type="Gene3D" id="3.90.1200.10">
    <property type="match status" value="1"/>
</dbReference>
<dbReference type="InterPro" id="IPR011009">
    <property type="entry name" value="Kinase-like_dom_sf"/>
</dbReference>
<feature type="domain" description="Aminoglycoside phosphotransferase" evidence="1">
    <location>
        <begin position="74"/>
        <end position="276"/>
    </location>
</feature>
<gene>
    <name evidence="2" type="ORF">FQB35_00235</name>
</gene>
<dbReference type="Proteomes" id="UP000324646">
    <property type="component" value="Chromosome"/>
</dbReference>
<sequence>MINLWIKLLRISIKFFHYDEGGILVKKGNNTELKELAKSVLKNYNIIPDDLNIIQNNGLKTLWKVTHNQQNKCLKRLKHEKDKALFTVNAQIYIWNKGGKVPKVYLNDKKEPITEYNGQLFVLYEWIDGKDLYFNKSKDLSIALEGLAKFHVASKGYKAPLGAKISSKLGRWPSQYESMKNRMLKWKEQAKQNPKNKAYSAYLKSIDTIIAIADKALNDLKKSPYNTLTDIALEESSLCHQDYGKGNVLLLGNDAYVIDLDGLTYDLVIRDLRKIIGKRIEKGGKWDKGVIETIIKYYEKGNKLTEDEREILKIDLLFPHWFFAKVKNIFKKNKTLNPYEILKIAQLEKSKEIVLKDLF</sequence>
<keyword evidence="2" id="KW-0167">Capsid protein</keyword>
<dbReference type="NCBIfam" id="TIGR02906">
    <property type="entry name" value="spore_CotS"/>
    <property type="match status" value="1"/>
</dbReference>
<dbReference type="SUPFAM" id="SSF56112">
    <property type="entry name" value="Protein kinase-like (PK-like)"/>
    <property type="match status" value="1"/>
</dbReference>
<dbReference type="AlphaFoldDB" id="A0A5C0S8R7"/>
<keyword evidence="2" id="KW-0946">Virion</keyword>
<name>A0A5C0S8R7_CRATE</name>
<reference evidence="2 3" key="1">
    <citation type="submission" date="2019-07" db="EMBL/GenBank/DDBJ databases">
        <title>Complete genome of Crassaminicella thermophila SY095.</title>
        <authorList>
            <person name="Li X."/>
        </authorList>
    </citation>
    <scope>NUCLEOTIDE SEQUENCE [LARGE SCALE GENOMIC DNA]</scope>
    <source>
        <strain evidence="2 3">SY095</strain>
    </source>
</reference>
<protein>
    <submittedName>
        <fullName evidence="2">CotS family spore coat protein</fullName>
    </submittedName>
</protein>
<evidence type="ECO:0000259" key="1">
    <source>
        <dbReference type="Pfam" id="PF01636"/>
    </source>
</evidence>
<keyword evidence="3" id="KW-1185">Reference proteome</keyword>